<reference evidence="1 2" key="1">
    <citation type="submission" date="2018-11" db="EMBL/GenBank/DDBJ databases">
        <authorList>
            <person name="Li F."/>
        </authorList>
    </citation>
    <scope>NUCLEOTIDE SEQUENCE [LARGE SCALE GENOMIC DNA]</scope>
    <source>
        <strain evidence="1 2">YS17T</strain>
    </source>
</reference>
<dbReference type="RefSeq" id="WP_124237942.1">
    <property type="nucleotide sequence ID" value="NZ_RQJX01000028.1"/>
</dbReference>
<accession>A0A3N6WAD7</accession>
<gene>
    <name evidence="1" type="ORF">EHW97_14805</name>
</gene>
<protein>
    <recommendedName>
        <fullName evidence="3">DUF3800 domain-containing protein</fullName>
    </recommendedName>
</protein>
<organism evidence="1 2">
    <name type="scientific">Aeromicrobium camelliae</name>
    <dbReference type="NCBI Taxonomy" id="1538144"/>
    <lineage>
        <taxon>Bacteria</taxon>
        <taxon>Bacillati</taxon>
        <taxon>Actinomycetota</taxon>
        <taxon>Actinomycetes</taxon>
        <taxon>Propionibacteriales</taxon>
        <taxon>Nocardioidaceae</taxon>
        <taxon>Aeromicrobium</taxon>
    </lineage>
</organism>
<proteinExistence type="predicted"/>
<dbReference type="OrthoDB" id="3255134at2"/>
<dbReference type="Proteomes" id="UP000275225">
    <property type="component" value="Unassembled WGS sequence"/>
</dbReference>
<dbReference type="AlphaFoldDB" id="A0A3N6WAD7"/>
<name>A0A3N6WAD7_9ACTN</name>
<dbReference type="EMBL" id="RQJX01000028">
    <property type="protein sequence ID" value="RQN02022.1"/>
    <property type="molecule type" value="Genomic_DNA"/>
</dbReference>
<evidence type="ECO:0000313" key="2">
    <source>
        <dbReference type="Proteomes" id="UP000275225"/>
    </source>
</evidence>
<evidence type="ECO:0008006" key="3">
    <source>
        <dbReference type="Google" id="ProtNLM"/>
    </source>
</evidence>
<comment type="caution">
    <text evidence="1">The sequence shown here is derived from an EMBL/GenBank/DDBJ whole genome shotgun (WGS) entry which is preliminary data.</text>
</comment>
<keyword evidence="2" id="KW-1185">Reference proteome</keyword>
<evidence type="ECO:0000313" key="1">
    <source>
        <dbReference type="EMBL" id="RQN02022.1"/>
    </source>
</evidence>
<sequence length="192" mass="21531">MNEFRLHAWVDESMHAPQAGQSGMYLLASAIADPDGCEPVRERLVKLLPKGKTRLHWRDEDEKLRASISAAVGDCDLSHLVVVGAEYRPDSQERARRRCMDRLLFELENFGVSGVVFESRTQSLNKKDLEMVAALRGQGRLKSLRVDFGLPSEEPMLWVPDAVAGAVGLDLRNMDSRPRQLIGQIDLVHIDV</sequence>